<reference evidence="4" key="1">
    <citation type="journal article" date="2024" name="IScience">
        <title>Strigolactones Initiate the Formation of Haustorium-like Structures in Castilleja.</title>
        <authorList>
            <person name="Buerger M."/>
            <person name="Peterson D."/>
            <person name="Chory J."/>
        </authorList>
    </citation>
    <scope>NUCLEOTIDE SEQUENCE [LARGE SCALE GENOMIC DNA]</scope>
</reference>
<evidence type="ECO:0000256" key="2">
    <source>
        <dbReference type="SAM" id="MobiDB-lite"/>
    </source>
</evidence>
<dbReference type="InterPro" id="IPR042277">
    <property type="entry name" value="IST1-like"/>
</dbReference>
<evidence type="ECO:0000313" key="3">
    <source>
        <dbReference type="EMBL" id="KAL3634593.1"/>
    </source>
</evidence>
<feature type="region of interest" description="Disordered" evidence="2">
    <location>
        <begin position="306"/>
        <end position="357"/>
    </location>
</feature>
<dbReference type="InterPro" id="IPR005061">
    <property type="entry name" value="Ist1"/>
</dbReference>
<feature type="compositionally biased region" description="Basic and acidic residues" evidence="2">
    <location>
        <begin position="244"/>
        <end position="261"/>
    </location>
</feature>
<feature type="compositionally biased region" description="Basic residues" evidence="2">
    <location>
        <begin position="386"/>
        <end position="395"/>
    </location>
</feature>
<dbReference type="FunFam" id="1.20.1260.60:FF:000002">
    <property type="entry name" value="Vacuolar protein sorting-associated protein IST1"/>
    <property type="match status" value="1"/>
</dbReference>
<feature type="compositionally biased region" description="Polar residues" evidence="2">
    <location>
        <begin position="280"/>
        <end position="290"/>
    </location>
</feature>
<feature type="compositionally biased region" description="Basic and acidic residues" evidence="2">
    <location>
        <begin position="269"/>
        <end position="279"/>
    </location>
</feature>
<dbReference type="Proteomes" id="UP001632038">
    <property type="component" value="Unassembled WGS sequence"/>
</dbReference>
<feature type="region of interest" description="Disordered" evidence="2">
    <location>
        <begin position="461"/>
        <end position="485"/>
    </location>
</feature>
<evidence type="ECO:0000313" key="4">
    <source>
        <dbReference type="Proteomes" id="UP001632038"/>
    </source>
</evidence>
<evidence type="ECO:0008006" key="5">
    <source>
        <dbReference type="Google" id="ProtNLM"/>
    </source>
</evidence>
<feature type="compositionally biased region" description="Basic and acidic residues" evidence="2">
    <location>
        <begin position="369"/>
        <end position="381"/>
    </location>
</feature>
<comment type="caution">
    <text evidence="3">The sequence shown here is derived from an EMBL/GenBank/DDBJ whole genome shotgun (WGS) entry which is preliminary data.</text>
</comment>
<dbReference type="AlphaFoldDB" id="A0ABD3CXZ9"/>
<gene>
    <name evidence="3" type="ORF">CASFOL_021647</name>
</gene>
<evidence type="ECO:0000256" key="1">
    <source>
        <dbReference type="ARBA" id="ARBA00005536"/>
    </source>
</evidence>
<accession>A0ABD3CXZ9</accession>
<dbReference type="PANTHER" id="PTHR12161:SF14">
    <property type="entry name" value="REGULATOR OF VPS4 ACTIVITY IN THE MVB PATHWAY PROTEIN"/>
    <property type="match status" value="1"/>
</dbReference>
<dbReference type="PANTHER" id="PTHR12161">
    <property type="entry name" value="IST1 FAMILY MEMBER"/>
    <property type="match status" value="1"/>
</dbReference>
<proteinExistence type="inferred from homology"/>
<dbReference type="Gene3D" id="1.20.1260.60">
    <property type="entry name" value="Vacuolar protein sorting-associated protein Ist1"/>
    <property type="match status" value="1"/>
</dbReference>
<protein>
    <recommendedName>
        <fullName evidence="5">Vacuolar protein sorting-associated protein Ist1</fullName>
    </recommendedName>
</protein>
<keyword evidence="4" id="KW-1185">Reference proteome</keyword>
<feature type="region of interest" description="Disordered" evidence="2">
    <location>
        <begin position="369"/>
        <end position="402"/>
    </location>
</feature>
<dbReference type="EMBL" id="JAVIJP010000028">
    <property type="protein sequence ID" value="KAL3634593.1"/>
    <property type="molecule type" value="Genomic_DNA"/>
</dbReference>
<dbReference type="Pfam" id="PF03398">
    <property type="entry name" value="Ist1"/>
    <property type="match status" value="1"/>
</dbReference>
<feature type="region of interest" description="Disordered" evidence="2">
    <location>
        <begin position="244"/>
        <end position="292"/>
    </location>
</feature>
<comment type="similarity">
    <text evidence="1">Belongs to the IST1 family.</text>
</comment>
<name>A0ABD3CXZ9_9LAMI</name>
<sequence length="551" mass="62681">MLDGILGRGFTVKCKSLIKTTRSRIDLVRRRADAKQRFLKEDLAKLLSNGLDINAYGRTEDFLAGKDLLSCYDFVEHSSEYILKQLSRMQKQGECPEECREAVASLMYAAARFSDLPELRELRDIFQQRYGNHLETFVNQKFVEKLSSRPPASERRLQVLQEIASEFSIKWDSRGFERRMATPSAAAQVGIQKVDIAKQRPGLLEGKKSRTRDYGEDNMLLAPERKETIEYKEKSVLRAGASRLHGDGVDLSPHERHKMTESKPSYPFEKVDGKPKVERSNISSHGQKNDNGVHVLNSIRKGVEDGSDRLKSCSSNALPPPYVISKDGTPRPPYIKPKEEDKHRYGRGSAHANFSKLDGHKIDSGCEDHLADPEKDLEKIPLPKPRSIRRKHHKSSTSDNAVDALEEDLGAIATKSASSRRKDHSRNGLQILFEDEHNRKEDEERMVDKLLIHYCKKPSSYDDEKLRRKKTRNQVNDDVGESSLDRSRDVVKAEVTRSVSLPQDHPISTQTKKVFTRANTMEPDHTQARHVHPKLPDYDDLAARFAALKGR</sequence>
<organism evidence="3 4">
    <name type="scientific">Castilleja foliolosa</name>
    <dbReference type="NCBI Taxonomy" id="1961234"/>
    <lineage>
        <taxon>Eukaryota</taxon>
        <taxon>Viridiplantae</taxon>
        <taxon>Streptophyta</taxon>
        <taxon>Embryophyta</taxon>
        <taxon>Tracheophyta</taxon>
        <taxon>Spermatophyta</taxon>
        <taxon>Magnoliopsida</taxon>
        <taxon>eudicotyledons</taxon>
        <taxon>Gunneridae</taxon>
        <taxon>Pentapetalae</taxon>
        <taxon>asterids</taxon>
        <taxon>lamiids</taxon>
        <taxon>Lamiales</taxon>
        <taxon>Orobanchaceae</taxon>
        <taxon>Pedicularideae</taxon>
        <taxon>Castillejinae</taxon>
        <taxon>Castilleja</taxon>
    </lineage>
</organism>